<feature type="chain" id="PRO_5045726375" description="Secreted protein" evidence="2">
    <location>
        <begin position="20"/>
        <end position="74"/>
    </location>
</feature>
<dbReference type="Proteomes" id="UP001331561">
    <property type="component" value="Unassembled WGS sequence"/>
</dbReference>
<evidence type="ECO:0000313" key="3">
    <source>
        <dbReference type="EMBL" id="MEC5385174.1"/>
    </source>
</evidence>
<sequence>MKKRATGISLCLVVLAAQAAPAPWYQWKSKLNGKIACMQTSPGDGWERDGGPKAQAYPDARCVTNSSSSATTRR</sequence>
<comment type="caution">
    <text evidence="3">The sequence shown here is derived from an EMBL/GenBank/DDBJ whole genome shotgun (WGS) entry which is preliminary data.</text>
</comment>
<feature type="compositionally biased region" description="Polar residues" evidence="1">
    <location>
        <begin position="63"/>
        <end position="74"/>
    </location>
</feature>
<reference evidence="3 4" key="1">
    <citation type="submission" date="2024-01" db="EMBL/GenBank/DDBJ databases">
        <title>Uliginosibacterium soil sp. nov.</title>
        <authorList>
            <person name="Lv Y."/>
        </authorList>
    </citation>
    <scope>NUCLEOTIDE SEQUENCE [LARGE SCALE GENOMIC DNA]</scope>
    <source>
        <strain evidence="3 4">H3</strain>
    </source>
</reference>
<name>A0ABU6K0K1_9RHOO</name>
<keyword evidence="4" id="KW-1185">Reference proteome</keyword>
<evidence type="ECO:0000313" key="4">
    <source>
        <dbReference type="Proteomes" id="UP001331561"/>
    </source>
</evidence>
<dbReference type="RefSeq" id="WP_327598136.1">
    <property type="nucleotide sequence ID" value="NZ_JAYXHS010000001.1"/>
</dbReference>
<dbReference type="EMBL" id="JAYXHS010000001">
    <property type="protein sequence ID" value="MEC5385174.1"/>
    <property type="molecule type" value="Genomic_DNA"/>
</dbReference>
<evidence type="ECO:0008006" key="5">
    <source>
        <dbReference type="Google" id="ProtNLM"/>
    </source>
</evidence>
<proteinExistence type="predicted"/>
<feature type="signal peptide" evidence="2">
    <location>
        <begin position="1"/>
        <end position="19"/>
    </location>
</feature>
<evidence type="ECO:0000256" key="1">
    <source>
        <dbReference type="SAM" id="MobiDB-lite"/>
    </source>
</evidence>
<accession>A0ABU6K0K1</accession>
<gene>
    <name evidence="3" type="ORF">VVD49_05530</name>
</gene>
<keyword evidence="2" id="KW-0732">Signal</keyword>
<organism evidence="3 4">
    <name type="scientific">Uliginosibacterium silvisoli</name>
    <dbReference type="NCBI Taxonomy" id="3114758"/>
    <lineage>
        <taxon>Bacteria</taxon>
        <taxon>Pseudomonadati</taxon>
        <taxon>Pseudomonadota</taxon>
        <taxon>Betaproteobacteria</taxon>
        <taxon>Rhodocyclales</taxon>
        <taxon>Zoogloeaceae</taxon>
        <taxon>Uliginosibacterium</taxon>
    </lineage>
</organism>
<protein>
    <recommendedName>
        <fullName evidence="5">Secreted protein</fullName>
    </recommendedName>
</protein>
<evidence type="ECO:0000256" key="2">
    <source>
        <dbReference type="SAM" id="SignalP"/>
    </source>
</evidence>
<feature type="region of interest" description="Disordered" evidence="1">
    <location>
        <begin position="41"/>
        <end position="74"/>
    </location>
</feature>